<dbReference type="InterPro" id="IPR007396">
    <property type="entry name" value="TR_PAI2-type"/>
</dbReference>
<proteinExistence type="predicted"/>
<evidence type="ECO:0000313" key="1">
    <source>
        <dbReference type="EMBL" id="MFC3051827.1"/>
    </source>
</evidence>
<dbReference type="PANTHER" id="PTHR35802:SF1">
    <property type="entry name" value="PROTEASE SYNTHASE AND SPORULATION PROTEIN PAI 2"/>
    <property type="match status" value="1"/>
</dbReference>
<dbReference type="RefSeq" id="WP_194215292.1">
    <property type="nucleotide sequence ID" value="NZ_CP061205.1"/>
</dbReference>
<dbReference type="PANTHER" id="PTHR35802">
    <property type="entry name" value="PROTEASE SYNTHASE AND SPORULATION PROTEIN PAI 2"/>
    <property type="match status" value="1"/>
</dbReference>
<gene>
    <name evidence="1" type="ORF">ACFOKA_07920</name>
</gene>
<dbReference type="Pfam" id="PF04299">
    <property type="entry name" value="FMN_bind_2"/>
    <property type="match status" value="1"/>
</dbReference>
<dbReference type="SUPFAM" id="SSF50475">
    <property type="entry name" value="FMN-binding split barrel"/>
    <property type="match status" value="1"/>
</dbReference>
<protein>
    <submittedName>
        <fullName evidence="1">FMN-binding negative transcriptional regulator</fullName>
    </submittedName>
</protein>
<sequence length="205" mass="23087">MGVVLTEDEDKNILVDLVTTNPLAWLVSPNLVDATLLPLLPIVDDQQNIVAIEGHMARTNPHIKTLETEKSATILYKGPDSYMPTAWVANKRLAPTWMFSSATFLVDVTLLPAEKDTQEHLKRLVVFMEKINGSSWSVDSMEERFEPMSRYVIGFRAAVKSVNRRFKLGQNEEPDVLKEMVAGLMSADKADIAAWMKRANGRIDW</sequence>
<reference evidence="2" key="1">
    <citation type="journal article" date="2019" name="Int. J. Syst. Evol. Microbiol.">
        <title>The Global Catalogue of Microorganisms (GCM) 10K type strain sequencing project: providing services to taxonomists for standard genome sequencing and annotation.</title>
        <authorList>
            <consortium name="The Broad Institute Genomics Platform"/>
            <consortium name="The Broad Institute Genome Sequencing Center for Infectious Disease"/>
            <person name="Wu L."/>
            <person name="Ma J."/>
        </authorList>
    </citation>
    <scope>NUCLEOTIDE SEQUENCE [LARGE SCALE GENOMIC DNA]</scope>
    <source>
        <strain evidence="2">KCTC 62164</strain>
    </source>
</reference>
<organism evidence="1 2">
    <name type="scientific">Kordiimonas pumila</name>
    <dbReference type="NCBI Taxonomy" id="2161677"/>
    <lineage>
        <taxon>Bacteria</taxon>
        <taxon>Pseudomonadati</taxon>
        <taxon>Pseudomonadota</taxon>
        <taxon>Alphaproteobacteria</taxon>
        <taxon>Kordiimonadales</taxon>
        <taxon>Kordiimonadaceae</taxon>
        <taxon>Kordiimonas</taxon>
    </lineage>
</organism>
<dbReference type="Gene3D" id="2.30.110.10">
    <property type="entry name" value="Electron Transport, Fmn-binding Protein, Chain A"/>
    <property type="match status" value="1"/>
</dbReference>
<name>A0ABV7D3V4_9PROT</name>
<dbReference type="EMBL" id="JBHRSL010000004">
    <property type="protein sequence ID" value="MFC3051827.1"/>
    <property type="molecule type" value="Genomic_DNA"/>
</dbReference>
<dbReference type="InterPro" id="IPR012349">
    <property type="entry name" value="Split_barrel_FMN-bd"/>
</dbReference>
<comment type="caution">
    <text evidence="1">The sequence shown here is derived from an EMBL/GenBank/DDBJ whole genome shotgun (WGS) entry which is preliminary data.</text>
</comment>
<evidence type="ECO:0000313" key="2">
    <source>
        <dbReference type="Proteomes" id="UP001595444"/>
    </source>
</evidence>
<accession>A0ABV7D3V4</accession>
<keyword evidence="2" id="KW-1185">Reference proteome</keyword>
<dbReference type="Proteomes" id="UP001595444">
    <property type="component" value="Unassembled WGS sequence"/>
</dbReference>